<organism evidence="7 8">
    <name type="scientific">candidate division WWE3 bacterium RIFCSPLOWO2_01_FULL_37_15</name>
    <dbReference type="NCBI Taxonomy" id="1802622"/>
    <lineage>
        <taxon>Bacteria</taxon>
        <taxon>Katanobacteria</taxon>
    </lineage>
</organism>
<dbReference type="EMBL" id="MEVF01000017">
    <property type="protein sequence ID" value="OGC49633.1"/>
    <property type="molecule type" value="Genomic_DNA"/>
</dbReference>
<feature type="domain" description="Pseudouridine synthase II N-terminal" evidence="6">
    <location>
        <begin position="29"/>
        <end position="172"/>
    </location>
</feature>
<dbReference type="GO" id="GO:0003723">
    <property type="term" value="F:RNA binding"/>
    <property type="evidence" value="ECO:0007669"/>
    <property type="project" value="InterPro"/>
</dbReference>
<dbReference type="PANTHER" id="PTHR13767:SF2">
    <property type="entry name" value="PSEUDOURIDYLATE SYNTHASE TRUB1"/>
    <property type="match status" value="1"/>
</dbReference>
<reference evidence="7 8" key="1">
    <citation type="journal article" date="2016" name="Nat. Commun.">
        <title>Thousands of microbial genomes shed light on interconnected biogeochemical processes in an aquifer system.</title>
        <authorList>
            <person name="Anantharaman K."/>
            <person name="Brown C.T."/>
            <person name="Hug L.A."/>
            <person name="Sharon I."/>
            <person name="Castelle C.J."/>
            <person name="Probst A.J."/>
            <person name="Thomas B.C."/>
            <person name="Singh A."/>
            <person name="Wilkins M.J."/>
            <person name="Karaoz U."/>
            <person name="Brodie E.L."/>
            <person name="Williams K.H."/>
            <person name="Hubbard S.S."/>
            <person name="Banfield J.F."/>
        </authorList>
    </citation>
    <scope>NUCLEOTIDE SEQUENCE [LARGE SCALE GENOMIC DNA]</scope>
</reference>
<evidence type="ECO:0000313" key="8">
    <source>
        <dbReference type="Proteomes" id="UP000177458"/>
    </source>
</evidence>
<dbReference type="EC" id="5.4.99.25" evidence="3"/>
<dbReference type="Pfam" id="PF01509">
    <property type="entry name" value="TruB_N"/>
    <property type="match status" value="1"/>
</dbReference>
<comment type="catalytic activity">
    <reaction evidence="1">
        <text>uridine(55) in tRNA = pseudouridine(55) in tRNA</text>
        <dbReference type="Rhea" id="RHEA:42532"/>
        <dbReference type="Rhea" id="RHEA-COMP:10101"/>
        <dbReference type="Rhea" id="RHEA-COMP:10102"/>
        <dbReference type="ChEBI" id="CHEBI:65314"/>
        <dbReference type="ChEBI" id="CHEBI:65315"/>
        <dbReference type="EC" id="5.4.99.25"/>
    </reaction>
</comment>
<keyword evidence="4" id="KW-0819">tRNA processing</keyword>
<evidence type="ECO:0000256" key="1">
    <source>
        <dbReference type="ARBA" id="ARBA00000385"/>
    </source>
</evidence>
<evidence type="ECO:0000313" key="7">
    <source>
        <dbReference type="EMBL" id="OGC49633.1"/>
    </source>
</evidence>
<evidence type="ECO:0000256" key="3">
    <source>
        <dbReference type="ARBA" id="ARBA00012787"/>
    </source>
</evidence>
<dbReference type="NCBIfam" id="TIGR00431">
    <property type="entry name" value="TruB"/>
    <property type="match status" value="1"/>
</dbReference>
<dbReference type="Gene3D" id="3.30.2350.10">
    <property type="entry name" value="Pseudouridine synthase"/>
    <property type="match status" value="1"/>
</dbReference>
<evidence type="ECO:0000256" key="5">
    <source>
        <dbReference type="ARBA" id="ARBA00023235"/>
    </source>
</evidence>
<name>A0A1F4UZK0_UNCKA</name>
<sequence length="226" mass="25202">MVHGILPVCKLPGMSTYDVIRVFKEKTGFEGKVGHGGTLDVFASGVVYLLLGEATKWFDELLKLPKTYIAGVRLGVNSSTLDVEGSFESDLNPSRLEISDIKANLAKFKGEILQTVPAFSAAKHEGKPLYKLAREGIDIGKNRLITIYSLDIVSYKFPLVTLSVTCSSGTYIRQLTYDMFKSLNQKSFLYFLERAKVGTISVNQCIRIVDFALKWKKHLLDLNQVL</sequence>
<evidence type="ECO:0000256" key="2">
    <source>
        <dbReference type="ARBA" id="ARBA00005642"/>
    </source>
</evidence>
<comment type="similarity">
    <text evidence="2">Belongs to the pseudouridine synthase TruB family. Type 1 subfamily.</text>
</comment>
<protein>
    <recommendedName>
        <fullName evidence="3">tRNA pseudouridine(55) synthase</fullName>
        <ecNumber evidence="3">5.4.99.25</ecNumber>
    </recommendedName>
</protein>
<dbReference type="AlphaFoldDB" id="A0A1F4UZK0"/>
<dbReference type="InterPro" id="IPR020103">
    <property type="entry name" value="PsdUridine_synth_cat_dom_sf"/>
</dbReference>
<dbReference type="SUPFAM" id="SSF55120">
    <property type="entry name" value="Pseudouridine synthase"/>
    <property type="match status" value="1"/>
</dbReference>
<gene>
    <name evidence="7" type="ORF">A3A69_00140</name>
</gene>
<comment type="caution">
    <text evidence="7">The sequence shown here is derived from an EMBL/GenBank/DDBJ whole genome shotgun (WGS) entry which is preliminary data.</text>
</comment>
<dbReference type="GO" id="GO:0006400">
    <property type="term" value="P:tRNA modification"/>
    <property type="evidence" value="ECO:0007669"/>
    <property type="project" value="TreeGrafter"/>
</dbReference>
<dbReference type="PANTHER" id="PTHR13767">
    <property type="entry name" value="TRNA-PSEUDOURIDINE SYNTHASE"/>
    <property type="match status" value="1"/>
</dbReference>
<keyword evidence="5" id="KW-0413">Isomerase</keyword>
<dbReference type="InterPro" id="IPR002501">
    <property type="entry name" value="PsdUridine_synth_N"/>
</dbReference>
<dbReference type="Proteomes" id="UP000177458">
    <property type="component" value="Unassembled WGS sequence"/>
</dbReference>
<dbReference type="InterPro" id="IPR014780">
    <property type="entry name" value="tRNA_psdUridine_synth_TruB"/>
</dbReference>
<proteinExistence type="inferred from homology"/>
<evidence type="ECO:0000259" key="6">
    <source>
        <dbReference type="Pfam" id="PF01509"/>
    </source>
</evidence>
<evidence type="ECO:0000256" key="4">
    <source>
        <dbReference type="ARBA" id="ARBA00022694"/>
    </source>
</evidence>
<accession>A0A1F4UZK0</accession>
<dbReference type="GO" id="GO:0160148">
    <property type="term" value="F:tRNA pseudouridine(55) synthase activity"/>
    <property type="evidence" value="ECO:0007669"/>
    <property type="project" value="UniProtKB-EC"/>
</dbReference>
<dbReference type="GO" id="GO:1990481">
    <property type="term" value="P:mRNA pseudouridine synthesis"/>
    <property type="evidence" value="ECO:0007669"/>
    <property type="project" value="TreeGrafter"/>
</dbReference>